<dbReference type="InterPro" id="IPR036736">
    <property type="entry name" value="ACP-like_sf"/>
</dbReference>
<dbReference type="SUPFAM" id="SSF47336">
    <property type="entry name" value="ACP-like"/>
    <property type="match status" value="1"/>
</dbReference>
<feature type="region of interest" description="Disordered" evidence="2">
    <location>
        <begin position="1"/>
        <end position="21"/>
    </location>
</feature>
<comment type="cofactor">
    <cofactor evidence="1">
        <name>pantetheine 4'-phosphate</name>
        <dbReference type="ChEBI" id="CHEBI:47942"/>
    </cofactor>
</comment>
<dbReference type="SMART" id="SM00824">
    <property type="entry name" value="PKS_TE"/>
    <property type="match status" value="1"/>
</dbReference>
<dbReference type="Pfam" id="PF00501">
    <property type="entry name" value="AMP-binding"/>
    <property type="match status" value="1"/>
</dbReference>
<dbReference type="Pfam" id="PF00975">
    <property type="entry name" value="Thioesterase"/>
    <property type="match status" value="1"/>
</dbReference>
<comment type="caution">
    <text evidence="4">The sequence shown here is derived from an EMBL/GenBank/DDBJ whole genome shotgun (WGS) entry which is preliminary data.</text>
</comment>
<evidence type="ECO:0000259" key="3">
    <source>
        <dbReference type="PROSITE" id="PS50075"/>
    </source>
</evidence>
<evidence type="ECO:0000256" key="2">
    <source>
        <dbReference type="SAM" id="MobiDB-lite"/>
    </source>
</evidence>
<dbReference type="InterPro" id="IPR001031">
    <property type="entry name" value="Thioesterase"/>
</dbReference>
<dbReference type="Proteomes" id="UP000008366">
    <property type="component" value="Unassembled WGS sequence"/>
</dbReference>
<dbReference type="Pfam" id="PF13193">
    <property type="entry name" value="AMP-binding_C"/>
    <property type="match status" value="1"/>
</dbReference>
<dbReference type="AlphaFoldDB" id="K6VIZ6"/>
<dbReference type="EMBL" id="BAHD01000033">
    <property type="protein sequence ID" value="GAB96203.1"/>
    <property type="molecule type" value="Genomic_DNA"/>
</dbReference>
<dbReference type="PANTHER" id="PTHR45527:SF1">
    <property type="entry name" value="FATTY ACID SYNTHASE"/>
    <property type="match status" value="1"/>
</dbReference>
<reference evidence="4 5" key="1">
    <citation type="submission" date="2012-08" db="EMBL/GenBank/DDBJ databases">
        <title>Whole genome shotgun sequence of Kineosphaera limosa NBRC 100340.</title>
        <authorList>
            <person name="Yoshida I."/>
            <person name="Isaki S."/>
            <person name="Hosoyama A."/>
            <person name="Tsuchikane K."/>
            <person name="Katsumata H."/>
            <person name="Ando Y."/>
            <person name="Ohji S."/>
            <person name="Hamada M."/>
            <person name="Tamura T."/>
            <person name="Yamazoe A."/>
            <person name="Yamazaki S."/>
            <person name="Fujita N."/>
        </authorList>
    </citation>
    <scope>NUCLEOTIDE SEQUENCE [LARGE SCALE GENOMIC DNA]</scope>
    <source>
        <strain evidence="4 5">NBRC 100340</strain>
    </source>
</reference>
<dbReference type="Gene3D" id="3.40.50.12780">
    <property type="entry name" value="N-terminal domain of ligase-like"/>
    <property type="match status" value="1"/>
</dbReference>
<sequence length="869" mass="92664">MSVSPSTAPASAGDPGPTNVHLRHGRRFAELTEDEVAAGILPRLRTVVESIGDRVAVSDEVEDLTFAQLAQRSAAALAGLRRAAADLPADQPVGMLYGHTVGAVATLVAVLASGHPVLVLDPRSPAPRLRTLVERSGVTLICADEANEALAADLGATVTVPLRDADESTPVDLLWQNPPEPTQVAALAFTSGSTGQPKPVANDHRLFVRDAWNSSIATGCYDSTGVIAHTLPIAFHAGLTTTIHGLLVGACMRLYDSRSRGIANLPAFIAEYGCTVMITSPAILRAFCSSQPDRAALRSLTSVTIAGEAAYGRDADALRPLLPPTCVLRNRYGSSETGLISEYVITPDAPAIDGPLPVGRGVGRTVIDLVATTAAGGIEVSVEPGATGQITVTAPDVALGYWGMPNETGDSFRDNPDGTRTYRTSDLGRFLPDSSMQLVGRADHSVKVRGYLVDPAEVDAALFALPAVREAVVVGVPRQTGGTRLVAYIVGTDGPPDAGALRAELRRALPAHMVPEGLVFLEALPRSERGKIDRAALPEPPAAARVEEDGSLSYFEQLVAMIWAQVLDVDHVGADDDFFALGGDSLATEELMTRISQELNIPSERVHSGVLAQAPVLRDFAATLQESGSGVNGALVPLNTEGDKEPLFIMAGAGGLGIAFVGLSRRLGKDRPAYALQSPVIEGRGWPERSVRQMAADNIERLRQVQPQGPYHLAGHSFGGILAFEMAHQLRDAGHEVALLALLDSFPPDPELHPAPEGSALLRARRRLMLHYTTLRSTPGGSGNGRLFEQSKALAKRYRGRPYPGKSIVFLAQSPEKEQRDNWDRYLCGQWERIEVTGDHYTMIRPPWVYEVADVLARELEAAELSPQE</sequence>
<dbReference type="InterPro" id="IPR025110">
    <property type="entry name" value="AMP-bd_C"/>
</dbReference>
<dbReference type="InterPro" id="IPR020845">
    <property type="entry name" value="AMP-binding_CS"/>
</dbReference>
<dbReference type="eggNOG" id="COG1020">
    <property type="taxonomic scope" value="Bacteria"/>
</dbReference>
<dbReference type="RefSeq" id="WP_006592735.1">
    <property type="nucleotide sequence ID" value="NZ_BAHD01000033.1"/>
</dbReference>
<protein>
    <submittedName>
        <fullName evidence="4">Putative non-ribosomal peptide synthetase</fullName>
    </submittedName>
</protein>
<dbReference type="PANTHER" id="PTHR45527">
    <property type="entry name" value="NONRIBOSOMAL PEPTIDE SYNTHETASE"/>
    <property type="match status" value="1"/>
</dbReference>
<organism evidence="4 5">
    <name type="scientific">Kineosphaera limosa NBRC 100340</name>
    <dbReference type="NCBI Taxonomy" id="1184609"/>
    <lineage>
        <taxon>Bacteria</taxon>
        <taxon>Bacillati</taxon>
        <taxon>Actinomycetota</taxon>
        <taxon>Actinomycetes</taxon>
        <taxon>Micrococcales</taxon>
        <taxon>Dermatophilaceae</taxon>
        <taxon>Kineosphaera</taxon>
    </lineage>
</organism>
<accession>K6VIZ6</accession>
<gene>
    <name evidence="4" type="ORF">KILIM_033_00230</name>
</gene>
<feature type="domain" description="Carrier" evidence="3">
    <location>
        <begin position="550"/>
        <end position="628"/>
    </location>
</feature>
<evidence type="ECO:0000313" key="4">
    <source>
        <dbReference type="EMBL" id="GAB96203.1"/>
    </source>
</evidence>
<dbReference type="InterPro" id="IPR009081">
    <property type="entry name" value="PP-bd_ACP"/>
</dbReference>
<name>K6VIZ6_9MICO</name>
<dbReference type="InterPro" id="IPR000873">
    <property type="entry name" value="AMP-dep_synth/lig_dom"/>
</dbReference>
<proteinExistence type="predicted"/>
<dbReference type="SUPFAM" id="SSF56801">
    <property type="entry name" value="Acetyl-CoA synthetase-like"/>
    <property type="match status" value="1"/>
</dbReference>
<dbReference type="GO" id="GO:0031177">
    <property type="term" value="F:phosphopantetheine binding"/>
    <property type="evidence" value="ECO:0007669"/>
    <property type="project" value="TreeGrafter"/>
</dbReference>
<dbReference type="GO" id="GO:0043041">
    <property type="term" value="P:amino acid activation for nonribosomal peptide biosynthetic process"/>
    <property type="evidence" value="ECO:0007669"/>
    <property type="project" value="TreeGrafter"/>
</dbReference>
<dbReference type="GO" id="GO:0005737">
    <property type="term" value="C:cytoplasm"/>
    <property type="evidence" value="ECO:0007669"/>
    <property type="project" value="TreeGrafter"/>
</dbReference>
<evidence type="ECO:0000313" key="5">
    <source>
        <dbReference type="Proteomes" id="UP000008366"/>
    </source>
</evidence>
<dbReference type="InterPro" id="IPR029058">
    <property type="entry name" value="AB_hydrolase_fold"/>
</dbReference>
<dbReference type="SUPFAM" id="SSF53474">
    <property type="entry name" value="alpha/beta-Hydrolases"/>
    <property type="match status" value="1"/>
</dbReference>
<dbReference type="InterPro" id="IPR042099">
    <property type="entry name" value="ANL_N_sf"/>
</dbReference>
<dbReference type="GO" id="GO:0044550">
    <property type="term" value="P:secondary metabolite biosynthetic process"/>
    <property type="evidence" value="ECO:0007669"/>
    <property type="project" value="TreeGrafter"/>
</dbReference>
<dbReference type="Gene3D" id="3.30.300.30">
    <property type="match status" value="1"/>
</dbReference>
<dbReference type="Gene3D" id="3.40.50.1820">
    <property type="entry name" value="alpha/beta hydrolase"/>
    <property type="match status" value="1"/>
</dbReference>
<dbReference type="InterPro" id="IPR020802">
    <property type="entry name" value="TesA-like"/>
</dbReference>
<dbReference type="Pfam" id="PF00550">
    <property type="entry name" value="PP-binding"/>
    <property type="match status" value="1"/>
</dbReference>
<dbReference type="OrthoDB" id="2472181at2"/>
<dbReference type="InterPro" id="IPR045851">
    <property type="entry name" value="AMP-bd_C_sf"/>
</dbReference>
<dbReference type="STRING" id="1184609.KILIM_033_00230"/>
<keyword evidence="5" id="KW-1185">Reference proteome</keyword>
<evidence type="ECO:0000256" key="1">
    <source>
        <dbReference type="ARBA" id="ARBA00001957"/>
    </source>
</evidence>
<dbReference type="PROSITE" id="PS00455">
    <property type="entry name" value="AMP_BINDING"/>
    <property type="match status" value="1"/>
</dbReference>
<dbReference type="Gene3D" id="1.10.1200.10">
    <property type="entry name" value="ACP-like"/>
    <property type="match status" value="1"/>
</dbReference>
<dbReference type="PROSITE" id="PS50075">
    <property type="entry name" value="CARRIER"/>
    <property type="match status" value="1"/>
</dbReference>